<proteinExistence type="predicted"/>
<dbReference type="InterPro" id="IPR043906">
    <property type="entry name" value="Gfo/Idh/MocA_OxRdtase_bact_C"/>
</dbReference>
<dbReference type="PROSITE" id="PS51318">
    <property type="entry name" value="TAT"/>
    <property type="match status" value="1"/>
</dbReference>
<evidence type="ECO:0000313" key="4">
    <source>
        <dbReference type="Proteomes" id="UP000658278"/>
    </source>
</evidence>
<accession>A0A934RCI8</accession>
<dbReference type="EMBL" id="JAENII010000010">
    <property type="protein sequence ID" value="MBK1828040.1"/>
    <property type="molecule type" value="Genomic_DNA"/>
</dbReference>
<name>A0A934RCI8_9BACT</name>
<reference evidence="3" key="1">
    <citation type="submission" date="2021-01" db="EMBL/GenBank/DDBJ databases">
        <title>Modified the classification status of verrucomicrobia.</title>
        <authorList>
            <person name="Feng X."/>
        </authorList>
    </citation>
    <scope>NUCLEOTIDE SEQUENCE</scope>
    <source>
        <strain evidence="3">KCTC 22201</strain>
    </source>
</reference>
<dbReference type="Proteomes" id="UP000658278">
    <property type="component" value="Unassembled WGS sequence"/>
</dbReference>
<dbReference type="Pfam" id="PF01408">
    <property type="entry name" value="GFO_IDH_MocA"/>
    <property type="match status" value="1"/>
</dbReference>
<dbReference type="Pfam" id="PF19051">
    <property type="entry name" value="GFO_IDH_MocA_C2"/>
    <property type="match status" value="1"/>
</dbReference>
<sequence length="442" mass="48227">MKSTHDPSRRTFLKQSAAGAGLLILPSGVVSGKNSPGNKLNIALIGTGGRATRHFEAVSGENVVALCDVDENHMAKAAKQFAGAKHYVDWRRCLEQKDLDAIVCSTTDHTHAHVANWAMARGIHVYCEKPLANTVGEARAVRSTYLGNEANLATQVGTQLHANNNFAKVRELIREGAIGELKGVSAWGNRQLPKPGYFQAKGTPPKHLHYDLWIGPSAFHPYHPGYFEHDRPGSNCLNWNMFWDFGSGQVGDMGSHTMDLVWNAIDAAPPTSISAEGDPFNPDVTPVKLTSHFEIPANDWRKAIKLSWYQGGAMPDEPVKNALRGIGHGALFEGTDAWLVSDFGSHVIIPKSAKDGDRFSRTGVKGGYNHQAEWITACKGEGKTSCHFDYAGQMIETMLLGLVAYRTGETIKYDAATGKITNSEKANSLINRSYREGWSLMG</sequence>
<dbReference type="InterPro" id="IPR036291">
    <property type="entry name" value="NAD(P)-bd_dom_sf"/>
</dbReference>
<dbReference type="NCBIfam" id="TIGR01409">
    <property type="entry name" value="TAT_signal_seq"/>
    <property type="match status" value="1"/>
</dbReference>
<dbReference type="InterPro" id="IPR006311">
    <property type="entry name" value="TAT_signal"/>
</dbReference>
<dbReference type="InterPro" id="IPR000683">
    <property type="entry name" value="Gfo/Idh/MocA-like_OxRdtase_N"/>
</dbReference>
<dbReference type="PANTHER" id="PTHR43818:SF10">
    <property type="entry name" value="NADH-DEPENDENT DEHYDROGENASE-RELATED"/>
    <property type="match status" value="1"/>
</dbReference>
<evidence type="ECO:0000259" key="1">
    <source>
        <dbReference type="Pfam" id="PF01408"/>
    </source>
</evidence>
<dbReference type="AlphaFoldDB" id="A0A934RCI8"/>
<comment type="caution">
    <text evidence="3">The sequence shown here is derived from an EMBL/GenBank/DDBJ whole genome shotgun (WGS) entry which is preliminary data.</text>
</comment>
<gene>
    <name evidence="3" type="ORF">JIN81_13495</name>
</gene>
<dbReference type="Gene3D" id="3.40.50.720">
    <property type="entry name" value="NAD(P)-binding Rossmann-like Domain"/>
    <property type="match status" value="1"/>
</dbReference>
<keyword evidence="4" id="KW-1185">Reference proteome</keyword>
<dbReference type="RefSeq" id="WP_200280639.1">
    <property type="nucleotide sequence ID" value="NZ_JAENII010000010.1"/>
</dbReference>
<dbReference type="GO" id="GO:0000166">
    <property type="term" value="F:nucleotide binding"/>
    <property type="evidence" value="ECO:0007669"/>
    <property type="project" value="InterPro"/>
</dbReference>
<dbReference type="PANTHER" id="PTHR43818">
    <property type="entry name" value="BCDNA.GH03377"/>
    <property type="match status" value="1"/>
</dbReference>
<organism evidence="3 4">
    <name type="scientific">Haloferula rosea</name>
    <dbReference type="NCBI Taxonomy" id="490093"/>
    <lineage>
        <taxon>Bacteria</taxon>
        <taxon>Pseudomonadati</taxon>
        <taxon>Verrucomicrobiota</taxon>
        <taxon>Verrucomicrobiia</taxon>
        <taxon>Verrucomicrobiales</taxon>
        <taxon>Verrucomicrobiaceae</taxon>
        <taxon>Haloferula</taxon>
    </lineage>
</organism>
<dbReference type="SUPFAM" id="SSF55347">
    <property type="entry name" value="Glyceraldehyde-3-phosphate dehydrogenase-like, C-terminal domain"/>
    <property type="match status" value="1"/>
</dbReference>
<dbReference type="InterPro" id="IPR019546">
    <property type="entry name" value="TAT_signal_bac_arc"/>
</dbReference>
<dbReference type="InterPro" id="IPR050463">
    <property type="entry name" value="Gfo/Idh/MocA_oxidrdct_glycsds"/>
</dbReference>
<feature type="domain" description="Gfo/Idh/MocA-like oxidoreductase N-terminal" evidence="1">
    <location>
        <begin position="40"/>
        <end position="141"/>
    </location>
</feature>
<protein>
    <submittedName>
        <fullName evidence="3">Gfo/Idh/MocA family oxidoreductase</fullName>
    </submittedName>
</protein>
<feature type="domain" description="Gfo/Idh/MocA-like oxidoreductase bacterial type C-terminal" evidence="2">
    <location>
        <begin position="205"/>
        <end position="283"/>
    </location>
</feature>
<evidence type="ECO:0000313" key="3">
    <source>
        <dbReference type="EMBL" id="MBK1828040.1"/>
    </source>
</evidence>
<evidence type="ECO:0000259" key="2">
    <source>
        <dbReference type="Pfam" id="PF19051"/>
    </source>
</evidence>
<dbReference type="Gene3D" id="3.30.360.10">
    <property type="entry name" value="Dihydrodipicolinate Reductase, domain 2"/>
    <property type="match status" value="1"/>
</dbReference>
<dbReference type="SUPFAM" id="SSF51735">
    <property type="entry name" value="NAD(P)-binding Rossmann-fold domains"/>
    <property type="match status" value="1"/>
</dbReference>